<feature type="signal peptide" evidence="1">
    <location>
        <begin position="1"/>
        <end position="29"/>
    </location>
</feature>
<keyword evidence="3" id="KW-1185">Reference proteome</keyword>
<dbReference type="PANTHER" id="PTHR33592">
    <property type="entry name" value="TRANSMEMBRANE PROTEIN"/>
    <property type="match status" value="1"/>
</dbReference>
<dbReference type="EMBL" id="SDAM02000107">
    <property type="protein sequence ID" value="KAH6829520.1"/>
    <property type="molecule type" value="Genomic_DNA"/>
</dbReference>
<evidence type="ECO:0000313" key="3">
    <source>
        <dbReference type="Proteomes" id="UP001190926"/>
    </source>
</evidence>
<protein>
    <submittedName>
        <fullName evidence="2">Uncharacterized protein</fullName>
    </submittedName>
</protein>
<evidence type="ECO:0000256" key="1">
    <source>
        <dbReference type="SAM" id="SignalP"/>
    </source>
</evidence>
<dbReference type="Proteomes" id="UP001190926">
    <property type="component" value="Unassembled WGS sequence"/>
</dbReference>
<feature type="chain" id="PRO_5042022166" evidence="1">
    <location>
        <begin position="30"/>
        <end position="119"/>
    </location>
</feature>
<reference evidence="2 3" key="1">
    <citation type="journal article" date="2021" name="Nat. Commun.">
        <title>Incipient diploidization of the medicinal plant Perilla within 10,000 years.</title>
        <authorList>
            <person name="Zhang Y."/>
            <person name="Shen Q."/>
            <person name="Leng L."/>
            <person name="Zhang D."/>
            <person name="Chen S."/>
            <person name="Shi Y."/>
            <person name="Ning Z."/>
            <person name="Chen S."/>
        </authorList>
    </citation>
    <scope>NUCLEOTIDE SEQUENCE [LARGE SCALE GENOMIC DNA]</scope>
    <source>
        <strain evidence="3">cv. PC099</strain>
    </source>
</reference>
<dbReference type="AlphaFoldDB" id="A0AAD4J985"/>
<accession>A0AAD4J985</accession>
<evidence type="ECO:0000313" key="2">
    <source>
        <dbReference type="EMBL" id="KAH6829520.1"/>
    </source>
</evidence>
<gene>
    <name evidence="2" type="ORF">C2S53_011450</name>
</gene>
<comment type="caution">
    <text evidence="2">The sequence shown here is derived from an EMBL/GenBank/DDBJ whole genome shotgun (WGS) entry which is preliminary data.</text>
</comment>
<name>A0AAD4J985_PERFH</name>
<keyword evidence="1" id="KW-0732">Signal</keyword>
<organism evidence="2 3">
    <name type="scientific">Perilla frutescens var. hirtella</name>
    <name type="common">Perilla citriodora</name>
    <name type="synonym">Perilla setoyensis</name>
    <dbReference type="NCBI Taxonomy" id="608512"/>
    <lineage>
        <taxon>Eukaryota</taxon>
        <taxon>Viridiplantae</taxon>
        <taxon>Streptophyta</taxon>
        <taxon>Embryophyta</taxon>
        <taxon>Tracheophyta</taxon>
        <taxon>Spermatophyta</taxon>
        <taxon>Magnoliopsida</taxon>
        <taxon>eudicotyledons</taxon>
        <taxon>Gunneridae</taxon>
        <taxon>Pentapetalae</taxon>
        <taxon>asterids</taxon>
        <taxon>lamiids</taxon>
        <taxon>Lamiales</taxon>
        <taxon>Lamiaceae</taxon>
        <taxon>Nepetoideae</taxon>
        <taxon>Elsholtzieae</taxon>
        <taxon>Perilla</taxon>
    </lineage>
</organism>
<sequence>MAANHHHHHHQRFHAVLLFVFLIFTSHFCEEIVAMRILSGEKWMIKNLVIQSLPRGPVPPSGSNPCTYIPGGAPRGRCTLAGDFSDHAAAAPPAFPAVTFRFGAVYESDGESRLQDSSS</sequence>
<dbReference type="PANTHER" id="PTHR33592:SF10">
    <property type="entry name" value="TRANSMEMBRANE PROTEIN"/>
    <property type="match status" value="1"/>
</dbReference>
<proteinExistence type="predicted"/>